<evidence type="ECO:0000313" key="8">
    <source>
        <dbReference type="EMBL" id="HIR14844.1"/>
    </source>
</evidence>
<evidence type="ECO:0000313" key="9">
    <source>
        <dbReference type="Proteomes" id="UP000886757"/>
    </source>
</evidence>
<feature type="transmembrane region" description="Helical" evidence="6">
    <location>
        <begin position="52"/>
        <end position="74"/>
    </location>
</feature>
<evidence type="ECO:0000259" key="7">
    <source>
        <dbReference type="Pfam" id="PF01895"/>
    </source>
</evidence>
<dbReference type="SUPFAM" id="SSF109755">
    <property type="entry name" value="PhoU-like"/>
    <property type="match status" value="1"/>
</dbReference>
<keyword evidence="5 6" id="KW-0472">Membrane</keyword>
<dbReference type="Pfam" id="PF01895">
    <property type="entry name" value="PhoU"/>
    <property type="match status" value="2"/>
</dbReference>
<evidence type="ECO:0000256" key="5">
    <source>
        <dbReference type="ARBA" id="ARBA00023136"/>
    </source>
</evidence>
<dbReference type="InterPro" id="IPR004633">
    <property type="entry name" value="NaPi_cotrn-rel/YqeW-like"/>
</dbReference>
<dbReference type="Proteomes" id="UP000886757">
    <property type="component" value="Unassembled WGS sequence"/>
</dbReference>
<evidence type="ECO:0000256" key="2">
    <source>
        <dbReference type="ARBA" id="ARBA00022475"/>
    </source>
</evidence>
<keyword evidence="2" id="KW-1003">Cell membrane</keyword>
<dbReference type="GO" id="GO:0005886">
    <property type="term" value="C:plasma membrane"/>
    <property type="evidence" value="ECO:0007669"/>
    <property type="project" value="UniProtKB-SubCell"/>
</dbReference>
<dbReference type="NCBIfam" id="TIGR00704">
    <property type="entry name" value="NaPi_cotrn_rel"/>
    <property type="match status" value="1"/>
</dbReference>
<evidence type="ECO:0000256" key="3">
    <source>
        <dbReference type="ARBA" id="ARBA00022692"/>
    </source>
</evidence>
<name>A0A9D1AGB0_9FIRM</name>
<keyword evidence="4 6" id="KW-1133">Transmembrane helix</keyword>
<reference evidence="8" key="2">
    <citation type="journal article" date="2021" name="PeerJ">
        <title>Extensive microbial diversity within the chicken gut microbiome revealed by metagenomics and culture.</title>
        <authorList>
            <person name="Gilroy R."/>
            <person name="Ravi A."/>
            <person name="Getino M."/>
            <person name="Pursley I."/>
            <person name="Horton D.L."/>
            <person name="Alikhan N.F."/>
            <person name="Baker D."/>
            <person name="Gharbi K."/>
            <person name="Hall N."/>
            <person name="Watson M."/>
            <person name="Adriaenssens E.M."/>
            <person name="Foster-Nyarko E."/>
            <person name="Jarju S."/>
            <person name="Secka A."/>
            <person name="Antonio M."/>
            <person name="Oren A."/>
            <person name="Chaudhuri R.R."/>
            <person name="La Ragione R."/>
            <person name="Hildebrand F."/>
            <person name="Pallen M.J."/>
        </authorList>
    </citation>
    <scope>NUCLEOTIDE SEQUENCE</scope>
    <source>
        <strain evidence="8">ChiSjej4B22-8148</strain>
    </source>
</reference>
<dbReference type="InterPro" id="IPR038078">
    <property type="entry name" value="PhoU-like_sf"/>
</dbReference>
<feature type="transmembrane region" description="Helical" evidence="6">
    <location>
        <begin position="86"/>
        <end position="107"/>
    </location>
</feature>
<dbReference type="PANTHER" id="PTHR10010">
    <property type="entry name" value="SOLUTE CARRIER FAMILY 34 SODIUM PHOSPHATE , MEMBER 2-RELATED"/>
    <property type="match status" value="1"/>
</dbReference>
<accession>A0A9D1AGB0</accession>
<dbReference type="GO" id="GO:0005436">
    <property type="term" value="F:sodium:phosphate symporter activity"/>
    <property type="evidence" value="ECO:0007669"/>
    <property type="project" value="InterPro"/>
</dbReference>
<reference evidence="8" key="1">
    <citation type="submission" date="2020-10" db="EMBL/GenBank/DDBJ databases">
        <authorList>
            <person name="Gilroy R."/>
        </authorList>
    </citation>
    <scope>NUCLEOTIDE SEQUENCE</scope>
    <source>
        <strain evidence="8">ChiSjej4B22-8148</strain>
    </source>
</reference>
<feature type="domain" description="PhoU" evidence="7">
    <location>
        <begin position="472"/>
        <end position="548"/>
    </location>
</feature>
<dbReference type="PANTHER" id="PTHR10010:SF46">
    <property type="entry name" value="SODIUM-DEPENDENT PHOSPHATE TRANSPORT PROTEIN 2B"/>
    <property type="match status" value="1"/>
</dbReference>
<sequence length="612" mass="67204">MDIFNLFTLLGGLALFLYGMNVMGDSLAKASGGRLEKILENLTSSTIKGVLLGLAVTAVIQSSSATTVMVVGFVNSGIMTLERTVGIIMGANIGTTVTSWILSLSGIEGDSFLLQLLKPSSFSPILAVIGIGLHMFAKSERKKDVGSILLGFAVLMFGMETMSGAVEPLAEIPEFTNLFLMFRNPVLGLLAGAVLTAIIQSSSASVGILQALCMTGSVSYGAALPIIMGQNIGTCVTALLSSIGAKKNAKRAAFVHLYFNLIGTIVFLVLFYTINLFVNFAFLDDAATPAGIAVVHTAFNVFATCLWLPFHRVLVKLAKLTVRDREENGKKDDAEKQELLGLDERFLDTPAFAVEQCRKAAARMADLTAGSLEEAISLLDRYKTEGVREVSHKEEQVDRYEDRLGTYLVQVSKHELTRKDSHTLSVLLHSIGDMERISDHAVSIAKAAEEIYEKNLAFSQAAVRELQVFSAAIKEIVELTMEAVHTENLEKAQQVEPLEEVIDDLSASMKQRHIERLREGRCTIELGFILSDLTTSYQRIADHCSNIAVCLVQADKDEYGRHAYLKSLKTEDRMHFAQQYQAYSEKYALPERIKGTPKVDMRSHMQREELPE</sequence>
<dbReference type="Gene3D" id="1.20.58.220">
    <property type="entry name" value="Phosphate transport system protein phou homolog 2, domain 2"/>
    <property type="match status" value="1"/>
</dbReference>
<protein>
    <submittedName>
        <fullName evidence="8">Na/Pi cotransporter family protein</fullName>
    </submittedName>
</protein>
<feature type="transmembrane region" description="Helical" evidence="6">
    <location>
        <begin position="257"/>
        <end position="278"/>
    </location>
</feature>
<keyword evidence="3 6" id="KW-0812">Transmembrane</keyword>
<feature type="transmembrane region" description="Helical" evidence="6">
    <location>
        <begin position="119"/>
        <end position="136"/>
    </location>
</feature>
<comment type="subcellular location">
    <subcellularLocation>
        <location evidence="1">Cell membrane</location>
        <topology evidence="1">Multi-pass membrane protein</topology>
    </subcellularLocation>
</comment>
<dbReference type="InterPro" id="IPR026022">
    <property type="entry name" value="PhoU_dom"/>
</dbReference>
<dbReference type="Pfam" id="PF02690">
    <property type="entry name" value="Na_Pi_cotrans"/>
    <property type="match status" value="2"/>
</dbReference>
<evidence type="ECO:0000256" key="6">
    <source>
        <dbReference type="SAM" id="Phobius"/>
    </source>
</evidence>
<dbReference type="NCBIfam" id="NF037997">
    <property type="entry name" value="Na_Pi_symport"/>
    <property type="match status" value="1"/>
</dbReference>
<feature type="transmembrane region" description="Helical" evidence="6">
    <location>
        <begin position="186"/>
        <end position="209"/>
    </location>
</feature>
<evidence type="ECO:0000256" key="4">
    <source>
        <dbReference type="ARBA" id="ARBA00022989"/>
    </source>
</evidence>
<feature type="transmembrane region" description="Helical" evidence="6">
    <location>
        <begin position="290"/>
        <end position="310"/>
    </location>
</feature>
<dbReference type="AlphaFoldDB" id="A0A9D1AGB0"/>
<dbReference type="InterPro" id="IPR003841">
    <property type="entry name" value="Na/Pi_transpt"/>
</dbReference>
<gene>
    <name evidence="8" type="ORF">IAB31_13095</name>
</gene>
<dbReference type="EMBL" id="DVGK01000155">
    <property type="protein sequence ID" value="HIR14844.1"/>
    <property type="molecule type" value="Genomic_DNA"/>
</dbReference>
<proteinExistence type="predicted"/>
<organism evidence="8 9">
    <name type="scientific">Candidatus Choladousia intestinavium</name>
    <dbReference type="NCBI Taxonomy" id="2840727"/>
    <lineage>
        <taxon>Bacteria</taxon>
        <taxon>Bacillati</taxon>
        <taxon>Bacillota</taxon>
        <taxon>Clostridia</taxon>
        <taxon>Lachnospirales</taxon>
        <taxon>Lachnospiraceae</taxon>
        <taxon>Lachnospiraceae incertae sedis</taxon>
        <taxon>Candidatus Choladousia</taxon>
    </lineage>
</organism>
<feature type="domain" description="PhoU" evidence="7">
    <location>
        <begin position="363"/>
        <end position="447"/>
    </location>
</feature>
<comment type="caution">
    <text evidence="8">The sequence shown here is derived from an EMBL/GenBank/DDBJ whole genome shotgun (WGS) entry which is preliminary data.</text>
</comment>
<evidence type="ECO:0000256" key="1">
    <source>
        <dbReference type="ARBA" id="ARBA00004651"/>
    </source>
</evidence>
<dbReference type="GO" id="GO:0044341">
    <property type="term" value="P:sodium-dependent phosphate transport"/>
    <property type="evidence" value="ECO:0007669"/>
    <property type="project" value="InterPro"/>
</dbReference>